<evidence type="ECO:0000256" key="1">
    <source>
        <dbReference type="SAM" id="MobiDB-lite"/>
    </source>
</evidence>
<dbReference type="Proteomes" id="UP000054544">
    <property type="component" value="Unassembled WGS sequence"/>
</dbReference>
<protein>
    <submittedName>
        <fullName evidence="2">Uncharacterized protein</fullName>
    </submittedName>
</protein>
<dbReference type="OrthoDB" id="4868140at2759"/>
<sequence length="180" mass="20465">MAGQEVPERAPVPTSLDSDRLHALFSEYEKLVNGHEVTRERVAQPDENNEPSFSAQSEPRQKAISCPIATVTRKQQQGISKRKTQQRKKVASRRASRTKRALTSSVHEYEYIHLGEAHQASNGSIKVQVFWAPIFLPCNQLRGYQAIEEVKDLVTKKFGQAVWEREKSRFDGIDMNGETE</sequence>
<dbReference type="AlphaFoldDB" id="A0A0D9NW07"/>
<name>A0A0D9NW07_METAN</name>
<evidence type="ECO:0000313" key="2">
    <source>
        <dbReference type="EMBL" id="KJK78194.1"/>
    </source>
</evidence>
<feature type="compositionally biased region" description="Basic and acidic residues" evidence="1">
    <location>
        <begin position="35"/>
        <end position="44"/>
    </location>
</feature>
<reference evidence="3" key="1">
    <citation type="journal article" date="2014" name="BMC Genomics">
        <title>The genome sequence of the biocontrol fungus Metarhizium anisopliae and comparative genomics of Metarhizium species.</title>
        <authorList>
            <person name="Pattemore J.A."/>
            <person name="Hane J.K."/>
            <person name="Williams A.H."/>
            <person name="Wilson B.A."/>
            <person name="Stodart B.J."/>
            <person name="Ash G.J."/>
        </authorList>
    </citation>
    <scope>NUCLEOTIDE SEQUENCE [LARGE SCALE GENOMIC DNA]</scope>
    <source>
        <strain evidence="3">BRIP 53293</strain>
    </source>
</reference>
<gene>
    <name evidence="2" type="ORF">H634G_06366</name>
</gene>
<evidence type="ECO:0000313" key="3">
    <source>
        <dbReference type="Proteomes" id="UP000054544"/>
    </source>
</evidence>
<keyword evidence="3" id="KW-1185">Reference proteome</keyword>
<organism evidence="2 3">
    <name type="scientific">Metarhizium anisopliae BRIP 53293</name>
    <dbReference type="NCBI Taxonomy" id="1291518"/>
    <lineage>
        <taxon>Eukaryota</taxon>
        <taxon>Fungi</taxon>
        <taxon>Dikarya</taxon>
        <taxon>Ascomycota</taxon>
        <taxon>Pezizomycotina</taxon>
        <taxon>Sordariomycetes</taxon>
        <taxon>Hypocreomycetidae</taxon>
        <taxon>Hypocreales</taxon>
        <taxon>Clavicipitaceae</taxon>
        <taxon>Metarhizium</taxon>
    </lineage>
</organism>
<feature type="compositionally biased region" description="Basic residues" evidence="1">
    <location>
        <begin position="80"/>
        <end position="99"/>
    </location>
</feature>
<dbReference type="EMBL" id="KE384735">
    <property type="protein sequence ID" value="KJK78194.1"/>
    <property type="molecule type" value="Genomic_DNA"/>
</dbReference>
<proteinExistence type="predicted"/>
<feature type="region of interest" description="Disordered" evidence="1">
    <location>
        <begin position="35"/>
        <end position="99"/>
    </location>
</feature>
<accession>A0A0D9NW07</accession>